<dbReference type="Proteomes" id="UP000253823">
    <property type="component" value="Unassembled WGS sequence"/>
</dbReference>
<evidence type="ECO:0000313" key="2">
    <source>
        <dbReference type="Proteomes" id="UP000253823"/>
    </source>
</evidence>
<protein>
    <submittedName>
        <fullName evidence="1">Uncharacterized protein</fullName>
    </submittedName>
</protein>
<gene>
    <name evidence="1" type="ORF">DPV95_03535</name>
</gene>
<organism evidence="1 2">
    <name type="scientific">Haemophilus parainfluenzae</name>
    <dbReference type="NCBI Taxonomy" id="729"/>
    <lineage>
        <taxon>Bacteria</taxon>
        <taxon>Pseudomonadati</taxon>
        <taxon>Pseudomonadota</taxon>
        <taxon>Gammaproteobacteria</taxon>
        <taxon>Pasteurellales</taxon>
        <taxon>Pasteurellaceae</taxon>
        <taxon>Haemophilus</taxon>
    </lineage>
</organism>
<accession>A0AAQ0KCT8</accession>
<name>A0AAQ0KCT8_HAEPA</name>
<comment type="caution">
    <text evidence="1">The sequence shown here is derived from an EMBL/GenBank/DDBJ whole genome shotgun (WGS) entry which is preliminary data.</text>
</comment>
<reference evidence="1 2" key="1">
    <citation type="submission" date="2018-05" db="EMBL/GenBank/DDBJ databases">
        <title>Draft Genome Sequences for a Diverse set of 7 Haemophilus Species.</title>
        <authorList>
            <person name="Nichols M."/>
            <person name="Topaz N."/>
            <person name="Wang X."/>
            <person name="Wang X."/>
            <person name="Boxrud D."/>
        </authorList>
    </citation>
    <scope>NUCLEOTIDE SEQUENCE [LARGE SCALE GENOMIC DNA]</scope>
    <source>
        <strain evidence="1 2">C2006002596</strain>
    </source>
</reference>
<proteinExistence type="predicted"/>
<evidence type="ECO:0000313" key="1">
    <source>
        <dbReference type="EMBL" id="RDE84822.1"/>
    </source>
</evidence>
<dbReference type="RefSeq" id="WP_111406654.1">
    <property type="nucleotide sequence ID" value="NZ_QEPT01000002.1"/>
</dbReference>
<sequence length="229" mass="26857">MKTNKELQMLEENTIFSSVIPVLQKYYPNSSLLLEHTDKPDKIIVVNNKKIGVGITQIDSESHLAYFNPIHRFEKEFRKSIDEDTPSTLIKKNFFYPEKELKTIVKNIFKKIQLYKKYKKESVLQDCVLIIYSQRFGIKNECFNAMFSHLERILKKKNCPFRYIFFCSSGLYKNDGCSLVYDRYRFLRKKSDKGFGVPIVEGKVFAKFGDCINLDELSANQPISSNRKK</sequence>
<dbReference type="AlphaFoldDB" id="A0AAQ0KCT8"/>
<dbReference type="EMBL" id="QEPT01000002">
    <property type="protein sequence ID" value="RDE84822.1"/>
    <property type="molecule type" value="Genomic_DNA"/>
</dbReference>